<dbReference type="GO" id="GO:0070187">
    <property type="term" value="C:shelterin complex"/>
    <property type="evidence" value="ECO:0007669"/>
    <property type="project" value="InterPro"/>
</dbReference>
<dbReference type="Ensembl" id="ENSPNAT00000024436.2">
    <property type="protein sequence ID" value="ENSPNAP00000016059.1"/>
    <property type="gene ID" value="ENSPNAG00000022169.2"/>
</dbReference>
<dbReference type="STRING" id="42514.ENSPNAP00000016059"/>
<gene>
    <name evidence="3" type="primary">TINF2</name>
</gene>
<dbReference type="PANTHER" id="PTHR15512">
    <property type="entry name" value="TERF1-INTERACTING NUCLEAR FACTOR 2"/>
    <property type="match status" value="1"/>
</dbReference>
<feature type="region of interest" description="Disordered" evidence="1">
    <location>
        <begin position="345"/>
        <end position="396"/>
    </location>
</feature>
<dbReference type="GO" id="GO:0042162">
    <property type="term" value="F:telomeric DNA binding"/>
    <property type="evidence" value="ECO:0007669"/>
    <property type="project" value="TreeGrafter"/>
</dbReference>
<dbReference type="Proteomes" id="UP001501920">
    <property type="component" value="Chromosome 2"/>
</dbReference>
<sequence>MRNSNDERLPVASLRLLAPPLRLVSAAVWKVMQQRDVRHYGKLEEFVTSVSETVPGLLNYRHQAKLTLGLRAQLILEQLHMSQSPDPELILPQLERLRAPTLSKGKRKDQKVEMAVKNFHTLVHTLLKSPASRRQFFQEEFDSKYGPQYNSALEKLLWEFLTRLDQLLPVPDLAQTVSWLSAAPAVLEECARSATQPQLLRTLLQHEKCLRHLDSAASVPSSTGDSILSSLSLPPSGRVRNTNRSGSAPTLNLALSPATSTDKSSSRTVSQIAPVIGTISGRELAQRTLANQDILGRDSADELMNTGASSYTRTELRSCPASEILKNVPEEEHFVGNMLVTVVSQTSTSSEAEDTDEAQMQPVRRSAQRRSSGTRVLEQDRKIKEERLEDDSKTCPGTAQDIVSHEGQHLPAVLASCMKRQLRVVIPRLDIRDVTQLDSNSEKQITKSPSQLFTKHTCKVRNGDSVNRKRKLDCTGTPEKNLSGTTKKQVCAGSPCIPTVMLARMDSSEKASPVNESTDDIVVDSEDEVTENVKGRRFSTRYCKTKNNTYVPTLQEFWTPVFFRRELVSPGNG</sequence>
<reference evidence="3" key="3">
    <citation type="submission" date="2025-09" db="UniProtKB">
        <authorList>
            <consortium name="Ensembl"/>
        </authorList>
    </citation>
    <scope>IDENTIFICATION</scope>
</reference>
<keyword evidence="4" id="KW-1185">Reference proteome</keyword>
<reference evidence="3" key="2">
    <citation type="submission" date="2025-08" db="UniProtKB">
        <authorList>
            <consortium name="Ensembl"/>
        </authorList>
    </citation>
    <scope>IDENTIFICATION</scope>
</reference>
<dbReference type="CDD" id="cd11657">
    <property type="entry name" value="TIN2_N"/>
    <property type="match status" value="1"/>
</dbReference>
<feature type="compositionally biased region" description="Polar residues" evidence="1">
    <location>
        <begin position="257"/>
        <end position="268"/>
    </location>
</feature>
<feature type="region of interest" description="Disordered" evidence="1">
    <location>
        <begin position="217"/>
        <end position="268"/>
    </location>
</feature>
<dbReference type="GeneTree" id="ENSGT00400000022326"/>
<dbReference type="OMA" id="REFWKPA"/>
<evidence type="ECO:0000313" key="4">
    <source>
        <dbReference type="Proteomes" id="UP001501920"/>
    </source>
</evidence>
<evidence type="ECO:0000259" key="2">
    <source>
        <dbReference type="Pfam" id="PF14973"/>
    </source>
</evidence>
<dbReference type="RefSeq" id="XP_017574229.1">
    <property type="nucleotide sequence ID" value="XM_017718740.2"/>
</dbReference>
<dbReference type="GO" id="GO:0016233">
    <property type="term" value="P:telomere capping"/>
    <property type="evidence" value="ECO:0007669"/>
    <property type="project" value="InterPro"/>
</dbReference>
<evidence type="ECO:0000256" key="1">
    <source>
        <dbReference type="SAM" id="MobiDB-lite"/>
    </source>
</evidence>
<dbReference type="GeneID" id="108440036"/>
<feature type="domain" description="TERF1-interacting nuclear factor 2 N-terminal" evidence="2">
    <location>
        <begin position="29"/>
        <end position="175"/>
    </location>
</feature>
<dbReference type="GO" id="GO:1904356">
    <property type="term" value="P:regulation of telomere maintenance via telomere lengthening"/>
    <property type="evidence" value="ECO:0007669"/>
    <property type="project" value="TreeGrafter"/>
</dbReference>
<name>A0A3B4CZR6_PYGNA</name>
<dbReference type="Pfam" id="PF14973">
    <property type="entry name" value="TINF2_N"/>
    <property type="match status" value="1"/>
</dbReference>
<dbReference type="CTD" id="26277"/>
<dbReference type="InterPro" id="IPR039098">
    <property type="entry name" value="TINF2"/>
</dbReference>
<dbReference type="AlphaFoldDB" id="A0A3B4CZR6"/>
<dbReference type="OrthoDB" id="8652439at2759"/>
<dbReference type="InterPro" id="IPR029400">
    <property type="entry name" value="TINF2_N"/>
</dbReference>
<proteinExistence type="predicted"/>
<dbReference type="PANTHER" id="PTHR15512:SF0">
    <property type="entry name" value="TERF1-INTERACTING NUCLEAR FACTOR 2"/>
    <property type="match status" value="1"/>
</dbReference>
<feature type="compositionally biased region" description="Low complexity" evidence="1">
    <location>
        <begin position="221"/>
        <end position="236"/>
    </location>
</feature>
<feature type="compositionally biased region" description="Polar residues" evidence="1">
    <location>
        <begin position="239"/>
        <end position="250"/>
    </location>
</feature>
<protein>
    <recommendedName>
        <fullName evidence="2">TERF1-interacting nuclear factor 2 N-terminal domain-containing protein</fullName>
    </recommendedName>
</protein>
<accession>A0A3B4CZR6</accession>
<feature type="compositionally biased region" description="Basic and acidic residues" evidence="1">
    <location>
        <begin position="377"/>
        <end position="393"/>
    </location>
</feature>
<evidence type="ECO:0000313" key="3">
    <source>
        <dbReference type="Ensembl" id="ENSPNAP00000016059.1"/>
    </source>
</evidence>
<reference evidence="3 4" key="1">
    <citation type="submission" date="2020-10" db="EMBL/GenBank/DDBJ databases">
        <title>Pygocentrus nattereri (red-bellied piranha) genome, fPygNat1, primary haplotype.</title>
        <authorList>
            <person name="Myers G."/>
            <person name="Meyer A."/>
            <person name="Karagic N."/>
            <person name="Pippel M."/>
            <person name="Winkler S."/>
            <person name="Tracey A."/>
            <person name="Wood J."/>
            <person name="Formenti G."/>
            <person name="Howe K."/>
            <person name="Fedrigo O."/>
            <person name="Jarvis E.D."/>
        </authorList>
    </citation>
    <scope>NUCLEOTIDE SEQUENCE [LARGE SCALE GENOMIC DNA]</scope>
</reference>
<organism evidence="3 4">
    <name type="scientific">Pygocentrus nattereri</name>
    <name type="common">Red-bellied piranha</name>
    <dbReference type="NCBI Taxonomy" id="42514"/>
    <lineage>
        <taxon>Eukaryota</taxon>
        <taxon>Metazoa</taxon>
        <taxon>Chordata</taxon>
        <taxon>Craniata</taxon>
        <taxon>Vertebrata</taxon>
        <taxon>Euteleostomi</taxon>
        <taxon>Actinopterygii</taxon>
        <taxon>Neopterygii</taxon>
        <taxon>Teleostei</taxon>
        <taxon>Ostariophysi</taxon>
        <taxon>Characiformes</taxon>
        <taxon>Characoidei</taxon>
        <taxon>Pygocentrus</taxon>
    </lineage>
</organism>